<reference evidence="3 4" key="1">
    <citation type="submission" date="2016-10" db="EMBL/GenBank/DDBJ databases">
        <authorList>
            <person name="de Groot N.N."/>
        </authorList>
    </citation>
    <scope>NUCLEOTIDE SEQUENCE [LARGE SCALE GENOMIC DNA]</scope>
    <source>
        <strain evidence="3 4">CGMCC 1.5337</strain>
    </source>
</reference>
<evidence type="ECO:0000313" key="4">
    <source>
        <dbReference type="Proteomes" id="UP000198518"/>
    </source>
</evidence>
<dbReference type="STRING" id="355548.SAMN04487945_0077"/>
<feature type="compositionally biased region" description="Gly residues" evidence="1">
    <location>
        <begin position="202"/>
        <end position="211"/>
    </location>
</feature>
<evidence type="ECO:0000313" key="3">
    <source>
        <dbReference type="EMBL" id="SEV87850.1"/>
    </source>
</evidence>
<dbReference type="RefSeq" id="WP_089667172.1">
    <property type="nucleotide sequence ID" value="NZ_FOJA01000001.1"/>
</dbReference>
<name>A0A1I0MJ74_9EURY</name>
<dbReference type="SUPFAM" id="SSF49384">
    <property type="entry name" value="Carbohydrate-binding domain"/>
    <property type="match status" value="1"/>
</dbReference>
<sequence>MIDTTHRSIAVAALVVAVAVTTAAAPVVAATAGTDGRTLDSQDQPRMQLGSATVDPGETTTVELATDATGVAGYQANVTFDPAVVSVESVAGSDSFGDPVVNVNNDEGWVFVTQSQVDGTDEPVLATITFAAVGDDGARSSLGFVDEETVLNDADSTTVEVSLSPGEVTVAAGDVSSDASGSDSSNEDSQNDVDKQKSDASDGGGGGGPLGGVDPVVVGGGAAALGGTAAAGVYLGQRLG</sequence>
<dbReference type="EMBL" id="FOJA01000001">
    <property type="protein sequence ID" value="SEV87850.1"/>
    <property type="molecule type" value="Genomic_DNA"/>
</dbReference>
<dbReference type="CDD" id="cd08547">
    <property type="entry name" value="Type_II_cohesin"/>
    <property type="match status" value="1"/>
</dbReference>
<dbReference type="InterPro" id="IPR002102">
    <property type="entry name" value="Cohesin_dom"/>
</dbReference>
<proteinExistence type="predicted"/>
<dbReference type="Proteomes" id="UP000198518">
    <property type="component" value="Unassembled WGS sequence"/>
</dbReference>
<dbReference type="Pfam" id="PF00963">
    <property type="entry name" value="Cohesin"/>
    <property type="match status" value="1"/>
</dbReference>
<dbReference type="Gene3D" id="2.60.40.680">
    <property type="match status" value="1"/>
</dbReference>
<evidence type="ECO:0000256" key="1">
    <source>
        <dbReference type="SAM" id="MobiDB-lite"/>
    </source>
</evidence>
<dbReference type="GO" id="GO:0030246">
    <property type="term" value="F:carbohydrate binding"/>
    <property type="evidence" value="ECO:0007669"/>
    <property type="project" value="InterPro"/>
</dbReference>
<gene>
    <name evidence="3" type="ORF">SAMN04487945_0077</name>
</gene>
<accession>A0A1I0MJ74</accession>
<feature type="domain" description="Cohesin" evidence="2">
    <location>
        <begin position="47"/>
        <end position="170"/>
    </location>
</feature>
<organism evidence="3 4">
    <name type="scientific">Halobacterium jilantaiense</name>
    <dbReference type="NCBI Taxonomy" id="355548"/>
    <lineage>
        <taxon>Archaea</taxon>
        <taxon>Methanobacteriati</taxon>
        <taxon>Methanobacteriota</taxon>
        <taxon>Stenosarchaea group</taxon>
        <taxon>Halobacteria</taxon>
        <taxon>Halobacteriales</taxon>
        <taxon>Halobacteriaceae</taxon>
        <taxon>Halobacterium</taxon>
    </lineage>
</organism>
<feature type="compositionally biased region" description="Low complexity" evidence="1">
    <location>
        <begin position="173"/>
        <end position="184"/>
    </location>
</feature>
<dbReference type="InterPro" id="IPR008965">
    <property type="entry name" value="CBM2/CBM3_carb-bd_dom_sf"/>
</dbReference>
<evidence type="ECO:0000259" key="2">
    <source>
        <dbReference type="Pfam" id="PF00963"/>
    </source>
</evidence>
<feature type="region of interest" description="Disordered" evidence="1">
    <location>
        <begin position="173"/>
        <end position="218"/>
    </location>
</feature>
<protein>
    <submittedName>
        <fullName evidence="3">Cohesin domain-containing protein</fullName>
    </submittedName>
</protein>
<dbReference type="OrthoDB" id="222638at2157"/>
<keyword evidence="4" id="KW-1185">Reference proteome</keyword>
<dbReference type="AlphaFoldDB" id="A0A1I0MJ74"/>
<dbReference type="GO" id="GO:0000272">
    <property type="term" value="P:polysaccharide catabolic process"/>
    <property type="evidence" value="ECO:0007669"/>
    <property type="project" value="InterPro"/>
</dbReference>